<feature type="transmembrane region" description="Helical" evidence="1">
    <location>
        <begin position="271"/>
        <end position="296"/>
    </location>
</feature>
<dbReference type="Pfam" id="PF13795">
    <property type="entry name" value="HupE_UreJ_2"/>
    <property type="match status" value="1"/>
</dbReference>
<feature type="transmembrane region" description="Helical" evidence="1">
    <location>
        <begin position="210"/>
        <end position="227"/>
    </location>
</feature>
<proteinExistence type="predicted"/>
<keyword evidence="2" id="KW-0732">Signal</keyword>
<feature type="transmembrane region" description="Helical" evidence="1">
    <location>
        <begin position="308"/>
        <end position="325"/>
    </location>
</feature>
<feature type="signal peptide" evidence="2">
    <location>
        <begin position="1"/>
        <end position="22"/>
    </location>
</feature>
<keyword evidence="1" id="KW-1133">Transmembrane helix</keyword>
<evidence type="ECO:0000256" key="1">
    <source>
        <dbReference type="SAM" id="Phobius"/>
    </source>
</evidence>
<feature type="chain" id="PRO_5014633193" description="HupE/UreJ family protein" evidence="2">
    <location>
        <begin position="23"/>
        <end position="333"/>
    </location>
</feature>
<dbReference type="EMBL" id="PKUS01000032">
    <property type="protein sequence ID" value="PLW67306.1"/>
    <property type="molecule type" value="Genomic_DNA"/>
</dbReference>
<dbReference type="OrthoDB" id="9808870at2"/>
<gene>
    <name evidence="3" type="ORF">C0039_17875</name>
</gene>
<name>A0A2N5WYJ3_9GAMM</name>
<evidence type="ECO:0000256" key="2">
    <source>
        <dbReference type="SAM" id="SignalP"/>
    </source>
</evidence>
<sequence length="333" mass="36191">MNAMRCAFVLLLGVGLSLSAQAHRFAPSLLKVNEIGPGQYHLVWKTPLQGTSNIPLRPTWPASCEVTQASPPQTEGTGRVSSWQLTCPELGPEGIVGETLGVDGLGPNQASAMVMVSLQDGRQYQQVLNAEQPSFVIPADSSAGEVAGDYTYLGIEHIWGGIDHLLFVFGLLLLVGGGKRLLWTITAFTLGHSITLSLVTLGFFDYPVALVEFTIALSIFVLAIELTRAGRNDLIWRNPWWLAGGFGLLHGMGFAGALAETGLPQDNVPLALLFFNVGIELGQIAFIFVLLALWWALRKPLSPWQDRLRWVPVYVLGSLSAFWCIERGLEVLA</sequence>
<feature type="transmembrane region" description="Helical" evidence="1">
    <location>
        <begin position="158"/>
        <end position="175"/>
    </location>
</feature>
<protein>
    <recommendedName>
        <fullName evidence="5">HupE/UreJ family protein</fullName>
    </recommendedName>
</protein>
<dbReference type="AlphaFoldDB" id="A0A2N5WYJ3"/>
<evidence type="ECO:0000313" key="4">
    <source>
        <dbReference type="Proteomes" id="UP000235005"/>
    </source>
</evidence>
<evidence type="ECO:0008006" key="5">
    <source>
        <dbReference type="Google" id="ProtNLM"/>
    </source>
</evidence>
<dbReference type="InterPro" id="IPR032809">
    <property type="entry name" value="Put_HupE_UreJ"/>
</dbReference>
<reference evidence="3 4" key="1">
    <citation type="submission" date="2018-01" db="EMBL/GenBank/DDBJ databases">
        <title>The draft genome sequence of Halioglobus lutimaris HF004.</title>
        <authorList>
            <person name="Du Z.-J."/>
            <person name="Shi M.-J."/>
        </authorList>
    </citation>
    <scope>NUCLEOTIDE SEQUENCE [LARGE SCALE GENOMIC DNA]</scope>
    <source>
        <strain evidence="3 4">HF004</strain>
    </source>
</reference>
<keyword evidence="4" id="KW-1185">Reference proteome</keyword>
<accession>A0A2N5WYJ3</accession>
<feature type="transmembrane region" description="Helical" evidence="1">
    <location>
        <begin position="182"/>
        <end position="204"/>
    </location>
</feature>
<keyword evidence="1" id="KW-0472">Membrane</keyword>
<dbReference type="RefSeq" id="WP_076000779.1">
    <property type="nucleotide sequence ID" value="NZ_PKUS01000032.1"/>
</dbReference>
<evidence type="ECO:0000313" key="3">
    <source>
        <dbReference type="EMBL" id="PLW67306.1"/>
    </source>
</evidence>
<comment type="caution">
    <text evidence="3">The sequence shown here is derived from an EMBL/GenBank/DDBJ whole genome shotgun (WGS) entry which is preliminary data.</text>
</comment>
<feature type="transmembrane region" description="Helical" evidence="1">
    <location>
        <begin position="239"/>
        <end position="259"/>
    </location>
</feature>
<keyword evidence="1" id="KW-0812">Transmembrane</keyword>
<dbReference type="Proteomes" id="UP000235005">
    <property type="component" value="Unassembled WGS sequence"/>
</dbReference>
<organism evidence="3 4">
    <name type="scientific">Pseudohalioglobus lutimaris</name>
    <dbReference type="NCBI Taxonomy" id="1737061"/>
    <lineage>
        <taxon>Bacteria</taxon>
        <taxon>Pseudomonadati</taxon>
        <taxon>Pseudomonadota</taxon>
        <taxon>Gammaproteobacteria</taxon>
        <taxon>Cellvibrionales</taxon>
        <taxon>Halieaceae</taxon>
        <taxon>Pseudohalioglobus</taxon>
    </lineage>
</organism>